<reference evidence="5" key="1">
    <citation type="submission" date="2018-06" db="EMBL/GenBank/DDBJ databases">
        <authorList>
            <person name="Zhirakovskaya E."/>
        </authorList>
    </citation>
    <scope>NUCLEOTIDE SEQUENCE</scope>
</reference>
<evidence type="ECO:0000256" key="2">
    <source>
        <dbReference type="ARBA" id="ARBA00023125"/>
    </source>
</evidence>
<evidence type="ECO:0000256" key="1">
    <source>
        <dbReference type="ARBA" id="ARBA00023015"/>
    </source>
</evidence>
<keyword evidence="3" id="KW-0804">Transcription</keyword>
<dbReference type="GO" id="GO:0003677">
    <property type="term" value="F:DNA binding"/>
    <property type="evidence" value="ECO:0007669"/>
    <property type="project" value="UniProtKB-KW"/>
</dbReference>
<dbReference type="InterPro" id="IPR000524">
    <property type="entry name" value="Tscrpt_reg_HTH_GntR"/>
</dbReference>
<organism evidence="5">
    <name type="scientific">hydrothermal vent metagenome</name>
    <dbReference type="NCBI Taxonomy" id="652676"/>
    <lineage>
        <taxon>unclassified sequences</taxon>
        <taxon>metagenomes</taxon>
        <taxon>ecological metagenomes</taxon>
    </lineage>
</organism>
<dbReference type="Gene3D" id="1.10.10.10">
    <property type="entry name" value="Winged helix-like DNA-binding domain superfamily/Winged helix DNA-binding domain"/>
    <property type="match status" value="1"/>
</dbReference>
<evidence type="ECO:0000259" key="4">
    <source>
        <dbReference type="PROSITE" id="PS50949"/>
    </source>
</evidence>
<dbReference type="InterPro" id="IPR008920">
    <property type="entry name" value="TF_FadR/GntR_C"/>
</dbReference>
<dbReference type="PROSITE" id="PS50949">
    <property type="entry name" value="HTH_GNTR"/>
    <property type="match status" value="1"/>
</dbReference>
<dbReference type="SMART" id="SM00895">
    <property type="entry name" value="FCD"/>
    <property type="match status" value="1"/>
</dbReference>
<protein>
    <submittedName>
        <fullName evidence="5">Transcriptional regulator, GntR family</fullName>
    </submittedName>
</protein>
<keyword evidence="2" id="KW-0238">DNA-binding</keyword>
<feature type="domain" description="HTH gntR-type" evidence="4">
    <location>
        <begin position="18"/>
        <end position="85"/>
    </location>
</feature>
<evidence type="ECO:0000313" key="5">
    <source>
        <dbReference type="EMBL" id="VAW20920.1"/>
    </source>
</evidence>
<dbReference type="PANTHER" id="PTHR43537:SF39">
    <property type="entry name" value="HTH-TYPE TRANSCRIPTIONAL REGULATOR MCBR"/>
    <property type="match status" value="1"/>
</dbReference>
<dbReference type="SMART" id="SM00345">
    <property type="entry name" value="HTH_GNTR"/>
    <property type="match status" value="1"/>
</dbReference>
<dbReference type="EMBL" id="UOEO01000151">
    <property type="protein sequence ID" value="VAW20920.1"/>
    <property type="molecule type" value="Genomic_DNA"/>
</dbReference>
<sequence length="230" mass="25665">MSSKTEFNIPQIAKNPHLTAHEHTYYRLRNALMVGAIKPGSALKIRVVAQYLGVSPTPVREALRRLSSESALEVLGNRRIVVPTMSEGRFEELIMLRVELECLAAKRALPYVSDMLISKMAAIDTRMDQALDESNYDFLTVLNQQFHELLYTANTDQAVMPLIESVWLQLGPFQRQVINVVMNYYRVDRHKEVLAALGQRDEAALLAATKADIVDGIGRAGASVIGEILS</sequence>
<dbReference type="Pfam" id="PF00392">
    <property type="entry name" value="GntR"/>
    <property type="match status" value="1"/>
</dbReference>
<evidence type="ECO:0000256" key="3">
    <source>
        <dbReference type="ARBA" id="ARBA00023163"/>
    </source>
</evidence>
<dbReference type="Pfam" id="PF07729">
    <property type="entry name" value="FCD"/>
    <property type="match status" value="1"/>
</dbReference>
<dbReference type="SUPFAM" id="SSF48008">
    <property type="entry name" value="GntR ligand-binding domain-like"/>
    <property type="match status" value="1"/>
</dbReference>
<accession>A0A3B0TVY3</accession>
<dbReference type="PANTHER" id="PTHR43537">
    <property type="entry name" value="TRANSCRIPTIONAL REGULATOR, GNTR FAMILY"/>
    <property type="match status" value="1"/>
</dbReference>
<dbReference type="InterPro" id="IPR036390">
    <property type="entry name" value="WH_DNA-bd_sf"/>
</dbReference>
<gene>
    <name evidence="5" type="ORF">MNBD_ALPHA12-1298</name>
</gene>
<dbReference type="SUPFAM" id="SSF46785">
    <property type="entry name" value="Winged helix' DNA-binding domain"/>
    <property type="match status" value="1"/>
</dbReference>
<dbReference type="InterPro" id="IPR011711">
    <property type="entry name" value="GntR_C"/>
</dbReference>
<keyword evidence="1" id="KW-0805">Transcription regulation</keyword>
<dbReference type="InterPro" id="IPR036388">
    <property type="entry name" value="WH-like_DNA-bd_sf"/>
</dbReference>
<proteinExistence type="predicted"/>
<dbReference type="GO" id="GO:0003700">
    <property type="term" value="F:DNA-binding transcription factor activity"/>
    <property type="evidence" value="ECO:0007669"/>
    <property type="project" value="InterPro"/>
</dbReference>
<name>A0A3B0TVY3_9ZZZZ</name>
<dbReference type="AlphaFoldDB" id="A0A3B0TVY3"/>
<dbReference type="Gene3D" id="1.20.120.530">
    <property type="entry name" value="GntR ligand-binding domain-like"/>
    <property type="match status" value="1"/>
</dbReference>